<name>A0A370V536_9ESCH</name>
<gene>
    <name evidence="1" type="ORF">C4A13_04271</name>
</gene>
<evidence type="ECO:0000313" key="1">
    <source>
        <dbReference type="EMBL" id="RDR24974.1"/>
    </source>
</evidence>
<organism evidence="1 2">
    <name type="scientific">Escherichia marmotae</name>
    <dbReference type="NCBI Taxonomy" id="1499973"/>
    <lineage>
        <taxon>Bacteria</taxon>
        <taxon>Pseudomonadati</taxon>
        <taxon>Pseudomonadota</taxon>
        <taxon>Gammaproteobacteria</taxon>
        <taxon>Enterobacterales</taxon>
        <taxon>Enterobacteriaceae</taxon>
        <taxon>Escherichia</taxon>
    </lineage>
</organism>
<accession>A0A370V536</accession>
<comment type="caution">
    <text evidence="1">The sequence shown here is derived from an EMBL/GenBank/DDBJ whole genome shotgun (WGS) entry which is preliminary data.</text>
</comment>
<evidence type="ECO:0000313" key="2">
    <source>
        <dbReference type="Proteomes" id="UP000254454"/>
    </source>
</evidence>
<proteinExistence type="predicted"/>
<dbReference type="AlphaFoldDB" id="A0A370V536"/>
<protein>
    <submittedName>
        <fullName evidence="1">Uncharacterized protein</fullName>
    </submittedName>
</protein>
<reference evidence="1 2" key="1">
    <citation type="submission" date="2018-06" db="EMBL/GenBank/DDBJ databases">
        <title>Recombination Drives Gene Content and Phenotype Evolution in Wild Type E. coli Strains.</title>
        <authorList>
            <person name="Field C.M."/>
            <person name="Silander O.K."/>
            <person name="Van Nimwegen E."/>
        </authorList>
    </citation>
    <scope>NUCLEOTIDE SEQUENCE [LARGE SCALE GENOMIC DNA]</scope>
    <source>
        <strain evidence="1 2">SC344</strain>
    </source>
</reference>
<dbReference type="EMBL" id="QONO01000161">
    <property type="protein sequence ID" value="RDR24974.1"/>
    <property type="molecule type" value="Genomic_DNA"/>
</dbReference>
<dbReference type="Proteomes" id="UP000254454">
    <property type="component" value="Unassembled WGS sequence"/>
</dbReference>
<dbReference type="RefSeq" id="WP_258865511.1">
    <property type="nucleotide sequence ID" value="NZ_JAZHLN010000083.1"/>
</dbReference>
<sequence length="218" mass="25299">MSICFNFFRLRSIYSYAWVNKEPTIAFETCIGRGHFVFMIFFAPEDKNISGDSLFIYLRNVNVLLRLKLYGSRKNGVFNVYITPSQQQILSDELQLTPGGSHFSFNNFLNELNDAIPQTLSFKRKIETIRTVWPKVCNSLNGVIDDAHKTILIGIKKLPEDQRPREKTLRKLFTCTNSPANDVQHFIDILKKHNYTLMWTSDQSRIPKSFAELINKII</sequence>